<reference evidence="1 2" key="1">
    <citation type="submission" date="2019-05" db="EMBL/GenBank/DDBJ databases">
        <title>Another draft genome of Portunus trituberculatus and its Hox gene families provides insights of decapod evolution.</title>
        <authorList>
            <person name="Jeong J.-H."/>
            <person name="Song I."/>
            <person name="Kim S."/>
            <person name="Choi T."/>
            <person name="Kim D."/>
            <person name="Ryu S."/>
            <person name="Kim W."/>
        </authorList>
    </citation>
    <scope>NUCLEOTIDE SEQUENCE [LARGE SCALE GENOMIC DNA]</scope>
    <source>
        <tissue evidence="1">Muscle</tissue>
    </source>
</reference>
<name>A0A5B7F1A1_PORTR</name>
<sequence>MRCSDWSLEFQEGEYKAGEAARREGLPRLSHATKRRQCDEEILDINDHFSRHNQRETYY</sequence>
<evidence type="ECO:0000313" key="1">
    <source>
        <dbReference type="EMBL" id="MPC39048.1"/>
    </source>
</evidence>
<dbReference type="EMBL" id="VSRR010004244">
    <property type="protein sequence ID" value="MPC39048.1"/>
    <property type="molecule type" value="Genomic_DNA"/>
</dbReference>
<comment type="caution">
    <text evidence="1">The sequence shown here is derived from an EMBL/GenBank/DDBJ whole genome shotgun (WGS) entry which is preliminary data.</text>
</comment>
<keyword evidence="2" id="KW-1185">Reference proteome</keyword>
<accession>A0A5B7F1A1</accession>
<dbReference type="Proteomes" id="UP000324222">
    <property type="component" value="Unassembled WGS sequence"/>
</dbReference>
<proteinExistence type="predicted"/>
<evidence type="ECO:0000313" key="2">
    <source>
        <dbReference type="Proteomes" id="UP000324222"/>
    </source>
</evidence>
<dbReference type="AlphaFoldDB" id="A0A5B7F1A1"/>
<gene>
    <name evidence="1" type="ORF">E2C01_032567</name>
</gene>
<organism evidence="1 2">
    <name type="scientific">Portunus trituberculatus</name>
    <name type="common">Swimming crab</name>
    <name type="synonym">Neptunus trituberculatus</name>
    <dbReference type="NCBI Taxonomy" id="210409"/>
    <lineage>
        <taxon>Eukaryota</taxon>
        <taxon>Metazoa</taxon>
        <taxon>Ecdysozoa</taxon>
        <taxon>Arthropoda</taxon>
        <taxon>Crustacea</taxon>
        <taxon>Multicrustacea</taxon>
        <taxon>Malacostraca</taxon>
        <taxon>Eumalacostraca</taxon>
        <taxon>Eucarida</taxon>
        <taxon>Decapoda</taxon>
        <taxon>Pleocyemata</taxon>
        <taxon>Brachyura</taxon>
        <taxon>Eubrachyura</taxon>
        <taxon>Portunoidea</taxon>
        <taxon>Portunidae</taxon>
        <taxon>Portuninae</taxon>
        <taxon>Portunus</taxon>
    </lineage>
</organism>
<protein>
    <submittedName>
        <fullName evidence="1">Uncharacterized protein</fullName>
    </submittedName>
</protein>